<name>F2NTD2_TRES6</name>
<keyword evidence="2" id="KW-1185">Reference proteome</keyword>
<evidence type="ECO:0000313" key="2">
    <source>
        <dbReference type="Proteomes" id="UP000006852"/>
    </source>
</evidence>
<dbReference type="HOGENOM" id="CLU_1250193_0_0_12"/>
<dbReference type="OrthoDB" id="9830643at2"/>
<sequence length="221" mass="25721">MITIKGKKYAISEDTAISWLKSVHFQLAKPLAEKMGLELPPDFVSDNEGKRPGDYGSQTYEEALKKSEEYIAMRIKWETRKKARRVCSLKQEYVYIVTSYERDDDYSAFAYAAIDKNEAVSFVEKEQKKWREGWATHAFLWRCKLGLWGGEKILWGIYSVEKNEWLTDYSVDENESIFFEDQVLVKAPYSSPNTGILVCPMEVKDGRRSFMSMPARNFLSR</sequence>
<dbReference type="AlphaFoldDB" id="F2NTD2"/>
<reference evidence="2" key="2">
    <citation type="submission" date="2011-04" db="EMBL/GenBank/DDBJ databases">
        <title>The complete genome of chromosome of Treponema succinifaciens DSM 2489.</title>
        <authorList>
            <person name="Lucas S."/>
            <person name="Copeland A."/>
            <person name="Lapidus A."/>
            <person name="Bruce D."/>
            <person name="Goodwin L."/>
            <person name="Pitluck S."/>
            <person name="Peters L."/>
            <person name="Kyrpides N."/>
            <person name="Mavromatis K."/>
            <person name="Ivanova N."/>
            <person name="Ovchinnikova G."/>
            <person name="Teshima H."/>
            <person name="Detter J.C."/>
            <person name="Tapia R."/>
            <person name="Han C."/>
            <person name="Land M."/>
            <person name="Hauser L."/>
            <person name="Markowitz V."/>
            <person name="Cheng J.-F."/>
            <person name="Hugenholtz P."/>
            <person name="Woyke T."/>
            <person name="Wu D."/>
            <person name="Gronow S."/>
            <person name="Wellnitz S."/>
            <person name="Brambilla E."/>
            <person name="Klenk H.-P."/>
            <person name="Eisen J.A."/>
        </authorList>
    </citation>
    <scope>NUCLEOTIDE SEQUENCE [LARGE SCALE GENOMIC DNA]</scope>
    <source>
        <strain evidence="2">ATCC 33096 / DSM 2489 / 6091</strain>
    </source>
</reference>
<dbReference type="Proteomes" id="UP000006852">
    <property type="component" value="Chromosome"/>
</dbReference>
<dbReference type="EMBL" id="CP002631">
    <property type="protein sequence ID" value="AEB14855.1"/>
    <property type="molecule type" value="Genomic_DNA"/>
</dbReference>
<proteinExistence type="predicted"/>
<accession>F2NTD2</accession>
<protein>
    <submittedName>
        <fullName evidence="1">Uncharacterized protein</fullName>
    </submittedName>
</protein>
<dbReference type="KEGG" id="tsu:Tresu_1978"/>
<gene>
    <name evidence="1" type="ordered locus">Tresu_1978</name>
</gene>
<reference evidence="1 2" key="1">
    <citation type="journal article" date="2011" name="Stand. Genomic Sci.">
        <title>Complete genome sequence of Treponema succinifaciens type strain (6091).</title>
        <authorList>
            <person name="Han C."/>
            <person name="Gronow S."/>
            <person name="Teshima H."/>
            <person name="Lapidus A."/>
            <person name="Nolan M."/>
            <person name="Lucas S."/>
            <person name="Hammon N."/>
            <person name="Deshpande S."/>
            <person name="Cheng J.F."/>
            <person name="Zeytun A."/>
            <person name="Tapia R."/>
            <person name="Goodwin L."/>
            <person name="Pitluck S."/>
            <person name="Liolios K."/>
            <person name="Pagani I."/>
            <person name="Ivanova N."/>
            <person name="Mavromatis K."/>
            <person name="Mikhailova N."/>
            <person name="Huntemann M."/>
            <person name="Pati A."/>
            <person name="Chen A."/>
            <person name="Palaniappan K."/>
            <person name="Land M."/>
            <person name="Hauser L."/>
            <person name="Brambilla E.M."/>
            <person name="Rohde M."/>
            <person name="Goker M."/>
            <person name="Woyke T."/>
            <person name="Bristow J."/>
            <person name="Eisen J.A."/>
            <person name="Markowitz V."/>
            <person name="Hugenholtz P."/>
            <person name="Kyrpides N.C."/>
            <person name="Klenk H.P."/>
            <person name="Detter J.C."/>
        </authorList>
    </citation>
    <scope>NUCLEOTIDE SEQUENCE [LARGE SCALE GENOMIC DNA]</scope>
    <source>
        <strain evidence="2">ATCC 33096 / DSM 2489 / 6091</strain>
    </source>
</reference>
<dbReference type="GeneID" id="302999105"/>
<dbReference type="RefSeq" id="WP_013702113.1">
    <property type="nucleotide sequence ID" value="NC_015385.1"/>
</dbReference>
<organism evidence="1 2">
    <name type="scientific">Treponema succinifaciens (strain ATCC 33096 / DSM 2489 / 6091)</name>
    <dbReference type="NCBI Taxonomy" id="869209"/>
    <lineage>
        <taxon>Bacteria</taxon>
        <taxon>Pseudomonadati</taxon>
        <taxon>Spirochaetota</taxon>
        <taxon>Spirochaetia</taxon>
        <taxon>Spirochaetales</taxon>
        <taxon>Treponemataceae</taxon>
        <taxon>Treponema</taxon>
    </lineage>
</organism>
<evidence type="ECO:0000313" key="1">
    <source>
        <dbReference type="EMBL" id="AEB14855.1"/>
    </source>
</evidence>